<dbReference type="Proteomes" id="UP000050580">
    <property type="component" value="Unassembled WGS sequence"/>
</dbReference>
<keyword evidence="1 6" id="KW-0963">Cytoplasm</keyword>
<dbReference type="EC" id="3.1.1.61" evidence="6"/>
<dbReference type="PROSITE" id="PS50122">
    <property type="entry name" value="CHEB"/>
    <property type="match status" value="1"/>
</dbReference>
<comment type="caution">
    <text evidence="11">The sequence shown here is derived from an EMBL/GenBank/DDBJ whole genome shotgun (WGS) entry which is preliminary data.</text>
</comment>
<dbReference type="EMBL" id="LBNQ01000025">
    <property type="protein sequence ID" value="KKW67719.1"/>
    <property type="molecule type" value="Genomic_DNA"/>
</dbReference>
<gene>
    <name evidence="6" type="primary">cheB</name>
    <name evidence="11" type="ORF">AAV94_08745</name>
</gene>
<comment type="subcellular location">
    <subcellularLocation>
        <location evidence="6">Cytoplasm</location>
    </subcellularLocation>
</comment>
<comment type="catalytic activity">
    <reaction evidence="6">
        <text>L-glutaminyl-[protein] + H2O = L-glutamyl-[protein] + NH4(+)</text>
        <dbReference type="Rhea" id="RHEA:16441"/>
        <dbReference type="Rhea" id="RHEA-COMP:10207"/>
        <dbReference type="Rhea" id="RHEA-COMP:10208"/>
        <dbReference type="ChEBI" id="CHEBI:15377"/>
        <dbReference type="ChEBI" id="CHEBI:28938"/>
        <dbReference type="ChEBI" id="CHEBI:29973"/>
        <dbReference type="ChEBI" id="CHEBI:30011"/>
        <dbReference type="EC" id="3.5.1.44"/>
    </reaction>
</comment>
<dbReference type="InterPro" id="IPR011006">
    <property type="entry name" value="CheY-like_superfamily"/>
</dbReference>
<dbReference type="InterPro" id="IPR008248">
    <property type="entry name" value="CheB-like"/>
</dbReference>
<name>A0A0U1PYX0_9BURK</name>
<evidence type="ECO:0000313" key="12">
    <source>
        <dbReference type="Proteomes" id="UP000050580"/>
    </source>
</evidence>
<reference evidence="11 12" key="1">
    <citation type="submission" date="2015-05" db="EMBL/GenBank/DDBJ databases">
        <title>Draft genome sequence of Lampropedia sp. CT6, isolated from the microbial mat of a hot water spring, located at Manikaran, India.</title>
        <authorList>
            <person name="Tripathi C."/>
            <person name="Rani P."/>
            <person name="Mahato N.K."/>
            <person name="Lal R."/>
        </authorList>
    </citation>
    <scope>NUCLEOTIDE SEQUENCE [LARGE SCALE GENOMIC DNA]</scope>
    <source>
        <strain evidence="11 12">CT6</strain>
    </source>
</reference>
<dbReference type="PIRSF" id="PIRSF000876">
    <property type="entry name" value="RR_chemtxs_CheB"/>
    <property type="match status" value="1"/>
</dbReference>
<dbReference type="CDD" id="cd16432">
    <property type="entry name" value="CheB_Rec"/>
    <property type="match status" value="1"/>
</dbReference>
<comment type="similarity">
    <text evidence="6">Belongs to the CheB family.</text>
</comment>
<dbReference type="SUPFAM" id="SSF52738">
    <property type="entry name" value="Methylesterase CheB, C-terminal domain"/>
    <property type="match status" value="1"/>
</dbReference>
<evidence type="ECO:0000256" key="4">
    <source>
        <dbReference type="ARBA" id="ARBA00022801"/>
    </source>
</evidence>
<dbReference type="PATRIC" id="fig|1610491.3.peg.1861"/>
<evidence type="ECO:0000256" key="8">
    <source>
        <dbReference type="PROSITE-ProRule" id="PRU00169"/>
    </source>
</evidence>
<evidence type="ECO:0000313" key="11">
    <source>
        <dbReference type="EMBL" id="KKW67719.1"/>
    </source>
</evidence>
<dbReference type="Gene3D" id="3.40.50.180">
    <property type="entry name" value="Methylesterase CheB, C-terminal domain"/>
    <property type="match status" value="1"/>
</dbReference>
<dbReference type="GO" id="GO:0005737">
    <property type="term" value="C:cytoplasm"/>
    <property type="evidence" value="ECO:0007669"/>
    <property type="project" value="UniProtKB-SubCell"/>
</dbReference>
<evidence type="ECO:0000256" key="1">
    <source>
        <dbReference type="ARBA" id="ARBA00022490"/>
    </source>
</evidence>
<feature type="domain" description="Response regulatory" evidence="9">
    <location>
        <begin position="19"/>
        <end position="136"/>
    </location>
</feature>
<feature type="domain" description="CheB-type methylesterase" evidence="10">
    <location>
        <begin position="191"/>
        <end position="377"/>
    </location>
</feature>
<feature type="modified residue" description="4-aspartylphosphate" evidence="6 8">
    <location>
        <position position="70"/>
    </location>
</feature>
<dbReference type="GO" id="GO:0008984">
    <property type="term" value="F:protein-glutamate methylesterase activity"/>
    <property type="evidence" value="ECO:0007669"/>
    <property type="project" value="UniProtKB-UniRule"/>
</dbReference>
<dbReference type="PROSITE" id="PS50110">
    <property type="entry name" value="RESPONSE_REGULATORY"/>
    <property type="match status" value="1"/>
</dbReference>
<dbReference type="OrthoDB" id="9793421at2"/>
<dbReference type="GO" id="GO:0000156">
    <property type="term" value="F:phosphorelay response regulator activity"/>
    <property type="evidence" value="ECO:0007669"/>
    <property type="project" value="InterPro"/>
</dbReference>
<dbReference type="GO" id="GO:0050568">
    <property type="term" value="F:protein-glutamine glutaminase activity"/>
    <property type="evidence" value="ECO:0007669"/>
    <property type="project" value="UniProtKB-UniRule"/>
</dbReference>
<evidence type="ECO:0000259" key="10">
    <source>
        <dbReference type="PROSITE" id="PS50122"/>
    </source>
</evidence>
<dbReference type="CDD" id="cd17541">
    <property type="entry name" value="REC_CheB-like"/>
    <property type="match status" value="1"/>
</dbReference>
<keyword evidence="2 6" id="KW-0145">Chemotaxis</keyword>
<proteinExistence type="inferred from homology"/>
<feature type="active site" evidence="6 7">
    <location>
        <position position="203"/>
    </location>
</feature>
<dbReference type="SMART" id="SM00448">
    <property type="entry name" value="REC"/>
    <property type="match status" value="1"/>
</dbReference>
<keyword evidence="12" id="KW-1185">Reference proteome</keyword>
<comment type="function">
    <text evidence="6">Involved in chemotaxis. Part of a chemotaxis signal transduction system that modulates chemotaxis in response to various stimuli. Catalyzes the demethylation of specific methylglutamate residues introduced into the chemoreceptors (methyl-accepting chemotaxis proteins or MCP) by CheR. Also mediates the irreversible deamidation of specific glutamine residues to glutamic acid.</text>
</comment>
<comment type="domain">
    <text evidence="6">Contains a C-terminal catalytic domain, and an N-terminal region which modulates catalytic activity.</text>
</comment>
<keyword evidence="4 6" id="KW-0378">Hydrolase</keyword>
<dbReference type="SUPFAM" id="SSF52172">
    <property type="entry name" value="CheY-like"/>
    <property type="match status" value="1"/>
</dbReference>
<dbReference type="RefSeq" id="WP_046741941.1">
    <property type="nucleotide sequence ID" value="NZ_LBNQ01000025.1"/>
</dbReference>
<dbReference type="NCBIfam" id="NF009206">
    <property type="entry name" value="PRK12555.1"/>
    <property type="match status" value="1"/>
</dbReference>
<dbReference type="AlphaFoldDB" id="A0A0U1PYX0"/>
<dbReference type="EC" id="3.5.1.44" evidence="6"/>
<organism evidence="11 12">
    <name type="scientific">Lampropedia cohaerens</name>
    <dbReference type="NCBI Taxonomy" id="1610491"/>
    <lineage>
        <taxon>Bacteria</taxon>
        <taxon>Pseudomonadati</taxon>
        <taxon>Pseudomonadota</taxon>
        <taxon>Betaproteobacteria</taxon>
        <taxon>Burkholderiales</taxon>
        <taxon>Comamonadaceae</taxon>
        <taxon>Lampropedia</taxon>
    </lineage>
</organism>
<dbReference type="HAMAP" id="MF_00099">
    <property type="entry name" value="CheB_chemtxs"/>
    <property type="match status" value="1"/>
</dbReference>
<evidence type="ECO:0000256" key="5">
    <source>
        <dbReference type="ARBA" id="ARBA00048267"/>
    </source>
</evidence>
<accession>A0A0U1PYX0</accession>
<dbReference type="STRING" id="1610491.AAV94_08745"/>
<comment type="catalytic activity">
    <reaction evidence="5 6">
        <text>[protein]-L-glutamate 5-O-methyl ester + H2O = L-glutamyl-[protein] + methanol + H(+)</text>
        <dbReference type="Rhea" id="RHEA:23236"/>
        <dbReference type="Rhea" id="RHEA-COMP:10208"/>
        <dbReference type="Rhea" id="RHEA-COMP:10311"/>
        <dbReference type="ChEBI" id="CHEBI:15377"/>
        <dbReference type="ChEBI" id="CHEBI:15378"/>
        <dbReference type="ChEBI" id="CHEBI:17790"/>
        <dbReference type="ChEBI" id="CHEBI:29973"/>
        <dbReference type="ChEBI" id="CHEBI:82795"/>
        <dbReference type="EC" id="3.1.1.61"/>
    </reaction>
</comment>
<dbReference type="Gene3D" id="3.40.50.2300">
    <property type="match status" value="1"/>
</dbReference>
<dbReference type="PANTHER" id="PTHR42872">
    <property type="entry name" value="PROTEIN-GLUTAMATE METHYLESTERASE/PROTEIN-GLUTAMINE GLUTAMINASE"/>
    <property type="match status" value="1"/>
</dbReference>
<feature type="active site" evidence="6 7">
    <location>
        <position position="229"/>
    </location>
</feature>
<feature type="active site" evidence="6 7">
    <location>
        <position position="325"/>
    </location>
</feature>
<protein>
    <recommendedName>
        <fullName evidence="6">Protein-glutamate methylesterase/protein-glutamine glutaminase</fullName>
        <ecNumber evidence="6">3.1.1.61</ecNumber>
        <ecNumber evidence="6">3.5.1.44</ecNumber>
    </recommendedName>
</protein>
<evidence type="ECO:0000256" key="7">
    <source>
        <dbReference type="PROSITE-ProRule" id="PRU00050"/>
    </source>
</evidence>
<dbReference type="PANTHER" id="PTHR42872:SF6">
    <property type="entry name" value="PROTEIN-GLUTAMATE METHYLESTERASE_PROTEIN-GLUTAMINE GLUTAMINASE"/>
    <property type="match status" value="1"/>
</dbReference>
<dbReference type="NCBIfam" id="NF001965">
    <property type="entry name" value="PRK00742.1"/>
    <property type="match status" value="1"/>
</dbReference>
<evidence type="ECO:0000256" key="3">
    <source>
        <dbReference type="ARBA" id="ARBA00022553"/>
    </source>
</evidence>
<sequence>MRRATADRPSGQLQQRRIRVLVVDDSALVRQLLRTIIDAQPDMRCVGVAKHAAMALQMVQTLAPDVLTLDIEMPGMSGLELLERLMHSQPLPVVMISAQTCEGAETTLRALEMGAVDFVLKPRIGVADGLHQLAQALVEKIRAAAQANVASSRHHGLSMEADHAVQAGNTPAHSEIAAGTRDMAGGACRYQATATQLVAIGASTGGTDAIRTVLQGLPETIPPVVIVQHMPAGFTRSFAARLDADCALRVCEARDGDVLRAGHAYVAPGGLHLRVQKSGTSLVARLAESELVMHHRPSVDVLFRSALLATARHTIAVLLTGMGTDGAQALRALRQAGAYTIAQDAASSVVYGMPREAALLDAAVDILPLAQIAAAVVRHALSE</sequence>
<comment type="PTM">
    <text evidence="6">Phosphorylated by CheA. Phosphorylation of the N-terminal regulatory domain activates the methylesterase activity.</text>
</comment>
<dbReference type="Pfam" id="PF01339">
    <property type="entry name" value="CheB_methylest"/>
    <property type="match status" value="1"/>
</dbReference>
<keyword evidence="3 6" id="KW-0597">Phosphoprotein</keyword>
<evidence type="ECO:0000259" key="9">
    <source>
        <dbReference type="PROSITE" id="PS50110"/>
    </source>
</evidence>
<dbReference type="InterPro" id="IPR001789">
    <property type="entry name" value="Sig_transdc_resp-reg_receiver"/>
</dbReference>
<dbReference type="Pfam" id="PF00072">
    <property type="entry name" value="Response_reg"/>
    <property type="match status" value="1"/>
</dbReference>
<dbReference type="InterPro" id="IPR000673">
    <property type="entry name" value="Sig_transdc_resp-reg_Me-estase"/>
</dbReference>
<dbReference type="InterPro" id="IPR035909">
    <property type="entry name" value="CheB_C"/>
</dbReference>
<evidence type="ECO:0000256" key="2">
    <source>
        <dbReference type="ARBA" id="ARBA00022500"/>
    </source>
</evidence>
<dbReference type="GO" id="GO:0006935">
    <property type="term" value="P:chemotaxis"/>
    <property type="evidence" value="ECO:0007669"/>
    <property type="project" value="UniProtKB-UniRule"/>
</dbReference>
<evidence type="ECO:0000256" key="6">
    <source>
        <dbReference type="HAMAP-Rule" id="MF_00099"/>
    </source>
</evidence>